<sequence length="73" mass="8133">MLLDAYAGLWSLFAGFLKHLQDFCVFCRIIEIYAGLFTYLQDSYCAHGASSLIHTPIQEKPGNMPSLFADSGK</sequence>
<comment type="caution">
    <text evidence="1">The sequence shown here is derived from an EMBL/GenBank/DDBJ whole genome shotgun (WGS) entry which is preliminary data.</text>
</comment>
<proteinExistence type="predicted"/>
<dbReference type="AlphaFoldDB" id="A0A2N5M9S3"/>
<gene>
    <name evidence="1" type="ORF">CUU66_04705</name>
</gene>
<evidence type="ECO:0000313" key="1">
    <source>
        <dbReference type="EMBL" id="PLT31104.1"/>
    </source>
</evidence>
<accession>A0A2N5M9S3</accession>
<organism evidence="1 2">
    <name type="scientific">Peribacillus deserti</name>
    <dbReference type="NCBI Taxonomy" id="673318"/>
    <lineage>
        <taxon>Bacteria</taxon>
        <taxon>Bacillati</taxon>
        <taxon>Bacillota</taxon>
        <taxon>Bacilli</taxon>
        <taxon>Bacillales</taxon>
        <taxon>Bacillaceae</taxon>
        <taxon>Peribacillus</taxon>
    </lineage>
</organism>
<protein>
    <submittedName>
        <fullName evidence="1">Uncharacterized protein</fullName>
    </submittedName>
</protein>
<dbReference type="Proteomes" id="UP000234748">
    <property type="component" value="Unassembled WGS sequence"/>
</dbReference>
<name>A0A2N5M9S3_9BACI</name>
<evidence type="ECO:0000313" key="2">
    <source>
        <dbReference type="Proteomes" id="UP000234748"/>
    </source>
</evidence>
<dbReference type="EMBL" id="PGUY01000013">
    <property type="protein sequence ID" value="PLT31104.1"/>
    <property type="molecule type" value="Genomic_DNA"/>
</dbReference>
<reference evidence="1 2" key="1">
    <citation type="submission" date="2017-11" db="EMBL/GenBank/DDBJ databases">
        <title>Comparitive Functional Genomics of Dry Heat Resistant strains isolated from the Viking Spacecraft.</title>
        <authorList>
            <person name="Seuylemezian A."/>
            <person name="Cooper K."/>
            <person name="Vaishampayan P."/>
        </authorList>
    </citation>
    <scope>NUCLEOTIDE SEQUENCE [LARGE SCALE GENOMIC DNA]</scope>
    <source>
        <strain evidence="1 2">V1-29</strain>
    </source>
</reference>
<keyword evidence="2" id="KW-1185">Reference proteome</keyword>